<keyword evidence="2" id="KW-0812">Transmembrane</keyword>
<evidence type="ECO:0000256" key="1">
    <source>
        <dbReference type="SAM" id="MobiDB-lite"/>
    </source>
</evidence>
<dbReference type="EMBL" id="CAJPDT010000027">
    <property type="protein sequence ID" value="CAF9921199.1"/>
    <property type="molecule type" value="Genomic_DNA"/>
</dbReference>
<feature type="compositionally biased region" description="Basic and acidic residues" evidence="1">
    <location>
        <begin position="295"/>
        <end position="323"/>
    </location>
</feature>
<dbReference type="Proteomes" id="UP000664534">
    <property type="component" value="Unassembled WGS sequence"/>
</dbReference>
<comment type="caution">
    <text evidence="3">The sequence shown here is derived from an EMBL/GenBank/DDBJ whole genome shotgun (WGS) entry which is preliminary data.</text>
</comment>
<feature type="region of interest" description="Disordered" evidence="1">
    <location>
        <begin position="553"/>
        <end position="575"/>
    </location>
</feature>
<proteinExistence type="predicted"/>
<evidence type="ECO:0000313" key="3">
    <source>
        <dbReference type="EMBL" id="CAF9921199.1"/>
    </source>
</evidence>
<dbReference type="AlphaFoldDB" id="A0A8H3FAY5"/>
<dbReference type="OrthoDB" id="5420959at2759"/>
<evidence type="ECO:0000256" key="2">
    <source>
        <dbReference type="SAM" id="Phobius"/>
    </source>
</evidence>
<protein>
    <submittedName>
        <fullName evidence="3">Uncharacterized protein</fullName>
    </submittedName>
</protein>
<feature type="transmembrane region" description="Helical" evidence="2">
    <location>
        <begin position="92"/>
        <end position="117"/>
    </location>
</feature>
<feature type="compositionally biased region" description="Low complexity" evidence="1">
    <location>
        <begin position="423"/>
        <end position="441"/>
    </location>
</feature>
<accession>A0A8H3FAY5</accession>
<feature type="compositionally biased region" description="Low complexity" evidence="1">
    <location>
        <begin position="364"/>
        <end position="373"/>
    </location>
</feature>
<evidence type="ECO:0000313" key="4">
    <source>
        <dbReference type="Proteomes" id="UP000664534"/>
    </source>
</evidence>
<organism evidence="3 4">
    <name type="scientific">Imshaugia aleurites</name>
    <dbReference type="NCBI Taxonomy" id="172621"/>
    <lineage>
        <taxon>Eukaryota</taxon>
        <taxon>Fungi</taxon>
        <taxon>Dikarya</taxon>
        <taxon>Ascomycota</taxon>
        <taxon>Pezizomycotina</taxon>
        <taxon>Lecanoromycetes</taxon>
        <taxon>OSLEUM clade</taxon>
        <taxon>Lecanoromycetidae</taxon>
        <taxon>Lecanorales</taxon>
        <taxon>Lecanorineae</taxon>
        <taxon>Parmeliaceae</taxon>
        <taxon>Imshaugia</taxon>
    </lineage>
</organism>
<keyword evidence="2" id="KW-0472">Membrane</keyword>
<feature type="compositionally biased region" description="Acidic residues" evidence="1">
    <location>
        <begin position="259"/>
        <end position="273"/>
    </location>
</feature>
<feature type="compositionally biased region" description="Pro residues" evidence="1">
    <location>
        <begin position="374"/>
        <end position="384"/>
    </location>
</feature>
<feature type="compositionally biased region" description="Acidic residues" evidence="1">
    <location>
        <begin position="328"/>
        <end position="340"/>
    </location>
</feature>
<keyword evidence="2" id="KW-1133">Transmembrane helix</keyword>
<reference evidence="3" key="1">
    <citation type="submission" date="2021-03" db="EMBL/GenBank/DDBJ databases">
        <authorList>
            <person name="Tagirdzhanova G."/>
        </authorList>
    </citation>
    <scope>NUCLEOTIDE SEQUENCE</scope>
</reference>
<feature type="compositionally biased region" description="Pro residues" evidence="1">
    <location>
        <begin position="394"/>
        <end position="422"/>
    </location>
</feature>
<sequence>MPPSSDSLSSTSLPFGADIHNHATWRSGSVPRSVQHEYKPAIYDQGPQTYSALIAAAQASDAVSRRPDAQIPPSSIRSIPRSHKKVLRQHRILFRVLIGVFHISLVALTAAIVLGAVEANQHGRNGATCAAIIVGVFAFSGVVGSAAVIWLIHTGRKERARLEKRWVDEERAKEERSVRERQRERDIRESIKDRERSLSRSRSRGRDRDRIARPAVIKVPPLGATTPTPTSSARKLDHNVQPVSRRVGSPWPSPLDVTSDIDDDLDSAIDEDNNTIKHHEGGIPYDNNGNGSGQDESKDKDGHGSGHDKEGKVQATPETRDSVPTDFLDLDPSDSEDDDTDNSKEATTSPSNIAIPEQKPSNASLSSSETKLLPPLPPSLPAPAPLTSTSTTINPPPTSPPPTTHPKPPTTPTPSPDPPTKPPSHSTSTTTTTPSPTTIIPRLHHGGLGPAQSDANFQAMLDSPDDAGSEDEEAVSARRGKKEEWIRLWARGAGEGGGGEGEGGGGGVGGMGGMEVEKGVGKGLGGGIGAGEREEKGKRLRIVLEKGVRRVQGRKMERRRGGVGGGVGDGRSASA</sequence>
<feature type="compositionally biased region" description="Acidic residues" evidence="1">
    <location>
        <begin position="463"/>
        <end position="474"/>
    </location>
</feature>
<keyword evidence="4" id="KW-1185">Reference proteome</keyword>
<feature type="region of interest" description="Disordered" evidence="1">
    <location>
        <begin position="192"/>
        <end position="514"/>
    </location>
</feature>
<feature type="compositionally biased region" description="Basic and acidic residues" evidence="1">
    <location>
        <begin position="192"/>
        <end position="212"/>
    </location>
</feature>
<feature type="compositionally biased region" description="Gly residues" evidence="1">
    <location>
        <begin position="493"/>
        <end position="513"/>
    </location>
</feature>
<name>A0A8H3FAY5_9LECA</name>
<gene>
    <name evidence="3" type="ORF">IMSHALPRED_005108</name>
</gene>
<feature type="transmembrane region" description="Helical" evidence="2">
    <location>
        <begin position="129"/>
        <end position="152"/>
    </location>
</feature>